<protein>
    <recommendedName>
        <fullName evidence="4">Dynein regulatory complex protein 10</fullName>
    </recommendedName>
</protein>
<keyword evidence="7" id="KW-0969">Cilium</keyword>
<evidence type="ECO:0000256" key="3">
    <source>
        <dbReference type="ARBA" id="ARBA00009071"/>
    </source>
</evidence>
<evidence type="ECO:0000256" key="9">
    <source>
        <dbReference type="ARBA" id="ARBA00023273"/>
    </source>
</evidence>
<keyword evidence="12" id="KW-1185">Reference proteome</keyword>
<keyword evidence="6" id="KW-0282">Flagellum</keyword>
<proteinExistence type="inferred from homology"/>
<dbReference type="AlphaFoldDB" id="A0AAD4KB06"/>
<evidence type="ECO:0000313" key="12">
    <source>
        <dbReference type="Proteomes" id="UP001200034"/>
    </source>
</evidence>
<comment type="caution">
    <text evidence="11">The sequence shown here is derived from an EMBL/GenBank/DDBJ whole genome shotgun (WGS) entry which is preliminary data.</text>
</comment>
<evidence type="ECO:0000313" key="11">
    <source>
        <dbReference type="EMBL" id="KAH8384806.1"/>
    </source>
</evidence>
<evidence type="ECO:0000256" key="7">
    <source>
        <dbReference type="ARBA" id="ARBA00023069"/>
    </source>
</evidence>
<feature type="coiled-coil region" evidence="10">
    <location>
        <begin position="204"/>
        <end position="277"/>
    </location>
</feature>
<evidence type="ECO:0000256" key="6">
    <source>
        <dbReference type="ARBA" id="ARBA00022846"/>
    </source>
</evidence>
<reference evidence="11" key="1">
    <citation type="journal article" date="2021" name="Mol. Ecol. Resour.">
        <title>Phylogenomic analyses of the genus Drosophila reveals genomic signals of climate adaptation.</title>
        <authorList>
            <person name="Li F."/>
            <person name="Rane R.V."/>
            <person name="Luria V."/>
            <person name="Xiong Z."/>
            <person name="Chen J."/>
            <person name="Li Z."/>
            <person name="Catullo R.A."/>
            <person name="Griffin P.C."/>
            <person name="Schiffer M."/>
            <person name="Pearce S."/>
            <person name="Lee S.F."/>
            <person name="McElroy K."/>
            <person name="Stocker A."/>
            <person name="Shirriffs J."/>
            <person name="Cockerell F."/>
            <person name="Coppin C."/>
            <person name="Sgro C.M."/>
            <person name="Karger A."/>
            <person name="Cain J.W."/>
            <person name="Weber J.A."/>
            <person name="Santpere G."/>
            <person name="Kirschner M.W."/>
            <person name="Hoffmann A.A."/>
            <person name="Oakeshott J.G."/>
            <person name="Zhang G."/>
        </authorList>
    </citation>
    <scope>NUCLEOTIDE SEQUENCE</scope>
    <source>
        <strain evidence="11">BGI-SZ-2011g</strain>
    </source>
</reference>
<evidence type="ECO:0000256" key="2">
    <source>
        <dbReference type="ARBA" id="ARBA00004611"/>
    </source>
</evidence>
<sequence length="354" mass="42877">ADFSRIRETQIDNVLRILKTSIERIKMSLILPKLGDDMDHLRKTLKGTVYEPAIGLMEKLQSLDAVKVQILNHEVVKIIDYFHRNFQIYEMFPRLLNLLSNDDKKLLVACNTILTVAERHLWRTAKSEISMERQLHVMYHEREEIRSRTAYYQKKLKSRNAILRWKQAVKFLILEKLETDLANRKWRNSVRIQNEIEQRGRILRDVHKNTIQKQKDLEEELEKAQHEYQHLITSIALNEKDARAEKNKLLIQLEGILQKFDNNIGEKIRENLELEDQYKVAKMELDVFMITYRKEEAVYNKIVVKYEQEEQRKQQQRILLFMMNRAARQIQKYWLKWRRDQRIKARRQNRKKKK</sequence>
<evidence type="ECO:0000256" key="1">
    <source>
        <dbReference type="ARBA" id="ARBA00003029"/>
    </source>
</evidence>
<dbReference type="EMBL" id="JAJJHW010000681">
    <property type="protein sequence ID" value="KAH8384806.1"/>
    <property type="molecule type" value="Genomic_DNA"/>
</dbReference>
<keyword evidence="5" id="KW-0963">Cytoplasm</keyword>
<comment type="similarity">
    <text evidence="3">Belongs to the DRC10 family.</text>
</comment>
<dbReference type="Proteomes" id="UP001200034">
    <property type="component" value="Unassembled WGS sequence"/>
</dbReference>
<evidence type="ECO:0000256" key="4">
    <source>
        <dbReference type="ARBA" id="ARBA00021752"/>
    </source>
</evidence>
<feature type="non-terminal residue" evidence="11">
    <location>
        <position position="354"/>
    </location>
</feature>
<name>A0AAD4KB06_9MUSC</name>
<dbReference type="PANTHER" id="PTHR31598:SF1">
    <property type="entry name" value="DYNEIN REGULATORY COMPLEX PROTEIN 10"/>
    <property type="match status" value="1"/>
</dbReference>
<comment type="subcellular location">
    <subcellularLocation>
        <location evidence="2">Cytoplasm</location>
        <location evidence="2">Cytoskeleton</location>
        <location evidence="2">Flagellum axoneme</location>
    </subcellularLocation>
</comment>
<comment type="function">
    <text evidence="1">Component of the nexin-dynein regulatory complex (N-DRC), a key regulator of ciliary/flagellar motility which maintains the alignment and integrity of the distal axoneme and regulates microtubule sliding in motile axonemes.</text>
</comment>
<evidence type="ECO:0000256" key="5">
    <source>
        <dbReference type="ARBA" id="ARBA00022490"/>
    </source>
</evidence>
<dbReference type="PANTHER" id="PTHR31598">
    <property type="entry name" value="IQ DOMAIN-CONTAINING PROTEIN D"/>
    <property type="match status" value="1"/>
</dbReference>
<accession>A0AAD4KB06</accession>
<dbReference type="InterPro" id="IPR042815">
    <property type="entry name" value="DRC10"/>
</dbReference>
<evidence type="ECO:0000256" key="8">
    <source>
        <dbReference type="ARBA" id="ARBA00023212"/>
    </source>
</evidence>
<keyword evidence="10" id="KW-0175">Coiled coil</keyword>
<evidence type="ECO:0000256" key="10">
    <source>
        <dbReference type="SAM" id="Coils"/>
    </source>
</evidence>
<keyword evidence="8" id="KW-0206">Cytoskeleton</keyword>
<keyword evidence="9" id="KW-0966">Cell projection</keyword>
<organism evidence="11 12">
    <name type="scientific">Drosophila rubida</name>
    <dbReference type="NCBI Taxonomy" id="30044"/>
    <lineage>
        <taxon>Eukaryota</taxon>
        <taxon>Metazoa</taxon>
        <taxon>Ecdysozoa</taxon>
        <taxon>Arthropoda</taxon>
        <taxon>Hexapoda</taxon>
        <taxon>Insecta</taxon>
        <taxon>Pterygota</taxon>
        <taxon>Neoptera</taxon>
        <taxon>Endopterygota</taxon>
        <taxon>Diptera</taxon>
        <taxon>Brachycera</taxon>
        <taxon>Muscomorpha</taxon>
        <taxon>Ephydroidea</taxon>
        <taxon>Drosophilidae</taxon>
        <taxon>Drosophila</taxon>
    </lineage>
</organism>
<gene>
    <name evidence="11" type="ORF">KR093_008769</name>
</gene>